<evidence type="ECO:0000256" key="1">
    <source>
        <dbReference type="SAM" id="SignalP"/>
    </source>
</evidence>
<keyword evidence="1" id="KW-0732">Signal</keyword>
<keyword evidence="3" id="KW-1185">Reference proteome</keyword>
<comment type="caution">
    <text evidence="2">The sequence shown here is derived from an EMBL/GenBank/DDBJ whole genome shotgun (WGS) entry which is preliminary data.</text>
</comment>
<accession>A0ABQ8JRK6</accession>
<sequence length="97" mass="10896">MKSTLIFSTILMAIILINQFDSIQSANLLITLIQELLKLLGVPPPIVDLAEEFIEGCVQNTDTSDSYYREFCKKILNTDDDLDICIEPCKIVHSTFG</sequence>
<protein>
    <submittedName>
        <fullName evidence="2">Uncharacterized protein</fullName>
    </submittedName>
</protein>
<evidence type="ECO:0000313" key="3">
    <source>
        <dbReference type="Proteomes" id="UP000887458"/>
    </source>
</evidence>
<name>A0ABQ8JRK6_DERPT</name>
<dbReference type="Proteomes" id="UP000887458">
    <property type="component" value="Unassembled WGS sequence"/>
</dbReference>
<reference evidence="2 3" key="1">
    <citation type="journal article" date="2018" name="J. Allergy Clin. Immunol.">
        <title>High-quality assembly of Dermatophagoides pteronyssinus genome and transcriptome reveals a wide range of novel allergens.</title>
        <authorList>
            <person name="Liu X.Y."/>
            <person name="Yang K.Y."/>
            <person name="Wang M.Q."/>
            <person name="Kwok J.S."/>
            <person name="Zeng X."/>
            <person name="Yang Z."/>
            <person name="Xiao X.J."/>
            <person name="Lau C.P."/>
            <person name="Li Y."/>
            <person name="Huang Z.M."/>
            <person name="Ba J.G."/>
            <person name="Yim A.K."/>
            <person name="Ouyang C.Y."/>
            <person name="Ngai S.M."/>
            <person name="Chan T.F."/>
            <person name="Leung E.L."/>
            <person name="Liu L."/>
            <person name="Liu Z.G."/>
            <person name="Tsui S.K."/>
        </authorList>
    </citation>
    <scope>NUCLEOTIDE SEQUENCE [LARGE SCALE GENOMIC DNA]</scope>
    <source>
        <strain evidence="2">Derp</strain>
    </source>
</reference>
<feature type="chain" id="PRO_5045595514" evidence="1">
    <location>
        <begin position="26"/>
        <end position="97"/>
    </location>
</feature>
<organism evidence="2 3">
    <name type="scientific">Dermatophagoides pteronyssinus</name>
    <name type="common">European house dust mite</name>
    <dbReference type="NCBI Taxonomy" id="6956"/>
    <lineage>
        <taxon>Eukaryota</taxon>
        <taxon>Metazoa</taxon>
        <taxon>Ecdysozoa</taxon>
        <taxon>Arthropoda</taxon>
        <taxon>Chelicerata</taxon>
        <taxon>Arachnida</taxon>
        <taxon>Acari</taxon>
        <taxon>Acariformes</taxon>
        <taxon>Sarcoptiformes</taxon>
        <taxon>Astigmata</taxon>
        <taxon>Psoroptidia</taxon>
        <taxon>Analgoidea</taxon>
        <taxon>Pyroglyphidae</taxon>
        <taxon>Dermatophagoidinae</taxon>
        <taxon>Dermatophagoides</taxon>
    </lineage>
</organism>
<proteinExistence type="predicted"/>
<gene>
    <name evidence="2" type="ORF">DERP_009245</name>
</gene>
<evidence type="ECO:0000313" key="2">
    <source>
        <dbReference type="EMBL" id="KAH9425020.1"/>
    </source>
</evidence>
<dbReference type="EMBL" id="NJHN03000024">
    <property type="protein sequence ID" value="KAH9425020.1"/>
    <property type="molecule type" value="Genomic_DNA"/>
</dbReference>
<feature type="signal peptide" evidence="1">
    <location>
        <begin position="1"/>
        <end position="25"/>
    </location>
</feature>
<reference evidence="2 3" key="2">
    <citation type="journal article" date="2022" name="Mol. Biol. Evol.">
        <title>Comparative Genomics Reveals Insights into the Divergent Evolution of Astigmatic Mites and Household Pest Adaptations.</title>
        <authorList>
            <person name="Xiong Q."/>
            <person name="Wan A.T."/>
            <person name="Liu X."/>
            <person name="Fung C.S."/>
            <person name="Xiao X."/>
            <person name="Malainual N."/>
            <person name="Hou J."/>
            <person name="Wang L."/>
            <person name="Wang M."/>
            <person name="Yang K.Y."/>
            <person name="Cui Y."/>
            <person name="Leung E.L."/>
            <person name="Nong W."/>
            <person name="Shin S.K."/>
            <person name="Au S.W."/>
            <person name="Jeong K.Y."/>
            <person name="Chew F.T."/>
            <person name="Hui J.H."/>
            <person name="Leung T.F."/>
            <person name="Tungtrongchitr A."/>
            <person name="Zhong N."/>
            <person name="Liu Z."/>
            <person name="Tsui S.K."/>
        </authorList>
    </citation>
    <scope>NUCLEOTIDE SEQUENCE [LARGE SCALE GENOMIC DNA]</scope>
    <source>
        <strain evidence="2">Derp</strain>
    </source>
</reference>